<dbReference type="EMBL" id="BMAW01125845">
    <property type="protein sequence ID" value="GFU14341.1"/>
    <property type="molecule type" value="Genomic_DNA"/>
</dbReference>
<accession>A0A8X6JEH2</accession>
<keyword evidence="3" id="KW-1185">Reference proteome</keyword>
<evidence type="ECO:0000313" key="3">
    <source>
        <dbReference type="Proteomes" id="UP000887013"/>
    </source>
</evidence>
<reference evidence="1" key="1">
    <citation type="submission" date="2020-08" db="EMBL/GenBank/DDBJ databases">
        <title>Multicomponent nature underlies the extraordinary mechanical properties of spider dragline silk.</title>
        <authorList>
            <person name="Kono N."/>
            <person name="Nakamura H."/>
            <person name="Mori M."/>
            <person name="Yoshida Y."/>
            <person name="Ohtoshi R."/>
            <person name="Malay A.D."/>
            <person name="Moran D.A.P."/>
            <person name="Tomita M."/>
            <person name="Numata K."/>
            <person name="Arakawa K."/>
        </authorList>
    </citation>
    <scope>NUCLEOTIDE SEQUENCE</scope>
</reference>
<dbReference type="EMBL" id="BMAW01094167">
    <property type="protein sequence ID" value="GFS64023.1"/>
    <property type="molecule type" value="Genomic_DNA"/>
</dbReference>
<proteinExistence type="predicted"/>
<comment type="caution">
    <text evidence="1">The sequence shown here is derived from an EMBL/GenBank/DDBJ whole genome shotgun (WGS) entry which is preliminary data.</text>
</comment>
<gene>
    <name evidence="1" type="ORF">NPIL_132961</name>
    <name evidence="2" type="ORF">NPIL_9721</name>
</gene>
<dbReference type="Proteomes" id="UP000887013">
    <property type="component" value="Unassembled WGS sequence"/>
</dbReference>
<dbReference type="AlphaFoldDB" id="A0A8X6JEH2"/>
<sequence length="145" mass="16387">MCGLPEFSTRELRGWGSSEIQENLVDDEVLAESSFVALTDCQAPDLKGRLVPERKNVVWNPHKQSKRNIIPTVHSEVAYSFCQALNFTIKLAPVESRVVFDPQKCSRKHKITPIVHSEVIYKIFLALTLNAELVPLKESNSRVVN</sequence>
<evidence type="ECO:0000313" key="1">
    <source>
        <dbReference type="EMBL" id="GFS64023.1"/>
    </source>
</evidence>
<protein>
    <submittedName>
        <fullName evidence="1">Uncharacterized protein</fullName>
    </submittedName>
</protein>
<evidence type="ECO:0000313" key="2">
    <source>
        <dbReference type="EMBL" id="GFU14341.1"/>
    </source>
</evidence>
<name>A0A8X6JEH2_NEPPI</name>
<organism evidence="1 3">
    <name type="scientific">Nephila pilipes</name>
    <name type="common">Giant wood spider</name>
    <name type="synonym">Nephila maculata</name>
    <dbReference type="NCBI Taxonomy" id="299642"/>
    <lineage>
        <taxon>Eukaryota</taxon>
        <taxon>Metazoa</taxon>
        <taxon>Ecdysozoa</taxon>
        <taxon>Arthropoda</taxon>
        <taxon>Chelicerata</taxon>
        <taxon>Arachnida</taxon>
        <taxon>Araneae</taxon>
        <taxon>Araneomorphae</taxon>
        <taxon>Entelegynae</taxon>
        <taxon>Araneoidea</taxon>
        <taxon>Nephilidae</taxon>
        <taxon>Nephila</taxon>
    </lineage>
</organism>